<keyword evidence="2" id="KW-1185">Reference proteome</keyword>
<dbReference type="Pfam" id="PF11213">
    <property type="entry name" value="DUF3006"/>
    <property type="match status" value="1"/>
</dbReference>
<comment type="caution">
    <text evidence="1">The sequence shown here is derived from an EMBL/GenBank/DDBJ whole genome shotgun (WGS) entry which is preliminary data.</text>
</comment>
<gene>
    <name evidence="1" type="ORF">ACFQKE_01875</name>
</gene>
<name>A0ABD5ZUE8_9EURY</name>
<dbReference type="GeneID" id="96952360"/>
<reference evidence="1 2" key="1">
    <citation type="journal article" date="2019" name="Int. J. Syst. Evol. Microbiol.">
        <title>The Global Catalogue of Microorganisms (GCM) 10K type strain sequencing project: providing services to taxonomists for standard genome sequencing and annotation.</title>
        <authorList>
            <consortium name="The Broad Institute Genomics Platform"/>
            <consortium name="The Broad Institute Genome Sequencing Center for Infectious Disease"/>
            <person name="Wu L."/>
            <person name="Ma J."/>
        </authorList>
    </citation>
    <scope>NUCLEOTIDE SEQUENCE [LARGE SCALE GENOMIC DNA]</scope>
    <source>
        <strain evidence="1 2">GX21</strain>
    </source>
</reference>
<dbReference type="AlphaFoldDB" id="A0ABD5ZUE8"/>
<dbReference type="EMBL" id="JBHTAT010000001">
    <property type="protein sequence ID" value="MFC7254066.1"/>
    <property type="molecule type" value="Genomic_DNA"/>
</dbReference>
<evidence type="ECO:0000313" key="2">
    <source>
        <dbReference type="Proteomes" id="UP001596434"/>
    </source>
</evidence>
<dbReference type="InterPro" id="IPR021377">
    <property type="entry name" value="DUF3006"/>
</dbReference>
<organism evidence="1 2">
    <name type="scientific">Haloplanus litoreus</name>
    <dbReference type="NCBI Taxonomy" id="767515"/>
    <lineage>
        <taxon>Archaea</taxon>
        <taxon>Methanobacteriati</taxon>
        <taxon>Methanobacteriota</taxon>
        <taxon>Stenosarchaea group</taxon>
        <taxon>Halobacteria</taxon>
        <taxon>Halobacteriales</taxon>
        <taxon>Haloferacaceae</taxon>
        <taxon>Haloplanus</taxon>
    </lineage>
</organism>
<dbReference type="Proteomes" id="UP001596434">
    <property type="component" value="Unassembled WGS sequence"/>
</dbReference>
<proteinExistence type="predicted"/>
<accession>A0ABD5ZUE8</accession>
<sequence>MIPDGTYRAVVDRIEDGLATLEVEREDGCLVALTVEATALPPAARTADAVLTVTLEDGALASARHDPSGTAARRRALRERFERLSSRPPEADDESES</sequence>
<dbReference type="RefSeq" id="WP_379702259.1">
    <property type="nucleotide sequence ID" value="NZ_JBHTAT010000001.1"/>
</dbReference>
<evidence type="ECO:0000313" key="1">
    <source>
        <dbReference type="EMBL" id="MFC7254066.1"/>
    </source>
</evidence>
<protein>
    <submittedName>
        <fullName evidence="1">DUF3006 family protein</fullName>
    </submittedName>
</protein>